<accession>T0KJ94</accession>
<protein>
    <submittedName>
        <fullName evidence="1">Uncharacterized protein</fullName>
    </submittedName>
</protein>
<comment type="caution">
    <text evidence="1">The sequence shown here is derived from an EMBL/GenBank/DDBJ whole genome shotgun (WGS) entry which is preliminary data.</text>
</comment>
<proteinExistence type="predicted"/>
<name>T0KJ94_9SPHN</name>
<dbReference type="PATRIC" id="fig|1346791.3.peg.925"/>
<evidence type="ECO:0000313" key="2">
    <source>
        <dbReference type="Proteomes" id="UP000015523"/>
    </source>
</evidence>
<organism evidence="1 2">
    <name type="scientific">Sphingobium ummariense RL-3</name>
    <dbReference type="NCBI Taxonomy" id="1346791"/>
    <lineage>
        <taxon>Bacteria</taxon>
        <taxon>Pseudomonadati</taxon>
        <taxon>Pseudomonadota</taxon>
        <taxon>Alphaproteobacteria</taxon>
        <taxon>Sphingomonadales</taxon>
        <taxon>Sphingomonadaceae</taxon>
        <taxon>Sphingobium</taxon>
    </lineage>
</organism>
<keyword evidence="2" id="KW-1185">Reference proteome</keyword>
<evidence type="ECO:0000313" key="1">
    <source>
        <dbReference type="EMBL" id="EQB33363.1"/>
    </source>
</evidence>
<dbReference type="EMBL" id="AUWY01000042">
    <property type="protein sequence ID" value="EQB33363.1"/>
    <property type="molecule type" value="Genomic_DNA"/>
</dbReference>
<sequence length="41" mass="4957">MLLMVKWAWIKISGNEHSEIQAIVRLLMHGEHDYTTKSWRF</sequence>
<gene>
    <name evidence="1" type="ORF">M529_04795</name>
</gene>
<dbReference type="Proteomes" id="UP000015523">
    <property type="component" value="Unassembled WGS sequence"/>
</dbReference>
<reference evidence="1 2" key="1">
    <citation type="journal article" date="2013" name="Genome Announc.">
        <title>Draft Genome Sequence of Sphingobium ummariense Strain RL-3, a Hexachlorocyclohexane-Degrading Bacterium.</title>
        <authorList>
            <person name="Kohli P."/>
            <person name="Dua A."/>
            <person name="Sangwan N."/>
            <person name="Oldach P."/>
            <person name="Khurana J.P."/>
            <person name="Lal R."/>
        </authorList>
    </citation>
    <scope>NUCLEOTIDE SEQUENCE [LARGE SCALE GENOMIC DNA]</scope>
    <source>
        <strain evidence="1 2">RL-3</strain>
    </source>
</reference>
<dbReference type="AlphaFoldDB" id="T0KJ94"/>